<feature type="compositionally biased region" description="Gly residues" evidence="1">
    <location>
        <begin position="16"/>
        <end position="32"/>
    </location>
</feature>
<comment type="caution">
    <text evidence="2">The sequence shown here is derived from an EMBL/GenBank/DDBJ whole genome shotgun (WGS) entry which is preliminary data.</text>
</comment>
<evidence type="ECO:0000313" key="3">
    <source>
        <dbReference type="Proteomes" id="UP000712600"/>
    </source>
</evidence>
<reference evidence="2" key="1">
    <citation type="submission" date="2019-12" db="EMBL/GenBank/DDBJ databases">
        <title>Genome sequencing and annotation of Brassica cretica.</title>
        <authorList>
            <person name="Studholme D.J."/>
            <person name="Sarris P."/>
        </authorList>
    </citation>
    <scope>NUCLEOTIDE SEQUENCE</scope>
    <source>
        <strain evidence="2">PFS-109/04</strain>
        <tissue evidence="2">Leaf</tissue>
    </source>
</reference>
<dbReference type="AlphaFoldDB" id="A0A8S9NUL1"/>
<sequence>MVVSVGKVSSPVLMGRTGGTGESTAGAGGSANGGTKEELPLSKVSPELVRF</sequence>
<name>A0A8S9NUL1_BRACR</name>
<feature type="region of interest" description="Disordered" evidence="1">
    <location>
        <begin position="1"/>
        <end position="51"/>
    </location>
</feature>
<protein>
    <submittedName>
        <fullName evidence="2">Uncharacterized protein</fullName>
    </submittedName>
</protein>
<gene>
    <name evidence="2" type="ORF">F2Q69_00005909</name>
</gene>
<evidence type="ECO:0000256" key="1">
    <source>
        <dbReference type="SAM" id="MobiDB-lite"/>
    </source>
</evidence>
<evidence type="ECO:0000313" key="2">
    <source>
        <dbReference type="EMBL" id="KAF3505905.1"/>
    </source>
</evidence>
<proteinExistence type="predicted"/>
<organism evidence="2 3">
    <name type="scientific">Brassica cretica</name>
    <name type="common">Mustard</name>
    <dbReference type="NCBI Taxonomy" id="69181"/>
    <lineage>
        <taxon>Eukaryota</taxon>
        <taxon>Viridiplantae</taxon>
        <taxon>Streptophyta</taxon>
        <taxon>Embryophyta</taxon>
        <taxon>Tracheophyta</taxon>
        <taxon>Spermatophyta</taxon>
        <taxon>Magnoliopsida</taxon>
        <taxon>eudicotyledons</taxon>
        <taxon>Gunneridae</taxon>
        <taxon>Pentapetalae</taxon>
        <taxon>rosids</taxon>
        <taxon>malvids</taxon>
        <taxon>Brassicales</taxon>
        <taxon>Brassicaceae</taxon>
        <taxon>Brassiceae</taxon>
        <taxon>Brassica</taxon>
    </lineage>
</organism>
<dbReference type="Proteomes" id="UP000712600">
    <property type="component" value="Unassembled WGS sequence"/>
</dbReference>
<accession>A0A8S9NUL1</accession>
<dbReference type="EMBL" id="QGKX02001521">
    <property type="protein sequence ID" value="KAF3505905.1"/>
    <property type="molecule type" value="Genomic_DNA"/>
</dbReference>